<comment type="catalytic activity">
    <reaction evidence="10">
        <text>N-formyl-L-kynurenine + H2O = L-kynurenine + formate + H(+)</text>
        <dbReference type="Rhea" id="RHEA:13009"/>
        <dbReference type="ChEBI" id="CHEBI:15377"/>
        <dbReference type="ChEBI" id="CHEBI:15378"/>
        <dbReference type="ChEBI" id="CHEBI:15740"/>
        <dbReference type="ChEBI" id="CHEBI:57959"/>
        <dbReference type="ChEBI" id="CHEBI:58629"/>
        <dbReference type="EC" id="3.5.1.9"/>
    </reaction>
</comment>
<dbReference type="RefSeq" id="WP_099580916.1">
    <property type="nucleotide sequence ID" value="NZ_MJBI02000004.1"/>
</dbReference>
<comment type="cofactor">
    <cofactor evidence="1">
        <name>Zn(2+)</name>
        <dbReference type="ChEBI" id="CHEBI:29105"/>
    </cofactor>
</comment>
<evidence type="ECO:0000256" key="7">
    <source>
        <dbReference type="ARBA" id="ARBA00022801"/>
    </source>
</evidence>
<sequence length="204" mass="22902">MWIDISQTLKQDIATWPGDQPFVYQMDSQLDGETGANVGSIKMSLHTGTHLDAPFHYDHEGVTIDEIDINRLIGEAQVIELIDEEIVTQKLLEDFVIDKPIVLFKSVYSKDQSVFLGDFMTFESAAIHYLGHLGVEVIGTDMPSIDTVDNETLDAHKACLENQILIIENLELNKVRVGYYDFIGLPLKIEADASPIRAVVRKKL</sequence>
<evidence type="ECO:0000256" key="10">
    <source>
        <dbReference type="ARBA" id="ARBA00048496"/>
    </source>
</evidence>
<reference evidence="12 13" key="1">
    <citation type="journal article" date="2018" name="Front. Microbiol.">
        <title>Description and Comparative Genomics of Macrococcus caseolyticus subsp. hominis subsp. nov., Macrococcus goetzii sp. nov., Macrococcus epidermidis sp. nov., and Macrococcus bohemicus sp. nov., Novel Macrococci From Human Clinical Material With Virulence Potential and Suspected Uptake of Foreign DNA by Natural Transformation.</title>
        <authorList>
            <person name="Maslanova I."/>
            <person name="Wertheimer Z."/>
            <person name="Sedlacek I."/>
            <person name="Svec P."/>
            <person name="Indrakova A."/>
            <person name="Kovarovic V."/>
            <person name="Schumann P."/>
            <person name="Sproer C."/>
            <person name="Kralova S."/>
            <person name="Sedo O."/>
            <person name="Kristofova L."/>
            <person name="Vrbovska V."/>
            <person name="Fuzik T."/>
            <person name="Petras P."/>
            <person name="Zdrahal Z."/>
            <person name="Ruzickova V."/>
            <person name="Doskar J."/>
            <person name="Pantucek R."/>
        </authorList>
    </citation>
    <scope>NUCLEOTIDE SEQUENCE [LARGE SCALE GENOMIC DNA]</scope>
    <source>
        <strain evidence="12 13">CCM 4927</strain>
    </source>
</reference>
<evidence type="ECO:0000256" key="2">
    <source>
        <dbReference type="ARBA" id="ARBA00002204"/>
    </source>
</evidence>
<evidence type="ECO:0000256" key="4">
    <source>
        <dbReference type="ARBA" id="ARBA00012930"/>
    </source>
</evidence>
<dbReference type="GO" id="GO:0004061">
    <property type="term" value="F:arylformamidase activity"/>
    <property type="evidence" value="ECO:0007669"/>
    <property type="project" value="UniProtKB-EC"/>
</dbReference>
<comment type="function">
    <text evidence="2">Catalyzes the hydrolysis of N-formyl-L-kynurenine to L-kynurenine, the second step in the kynurenine pathway of tryptophan degradation.</text>
</comment>
<evidence type="ECO:0000256" key="5">
    <source>
        <dbReference type="ARBA" id="ARBA00014889"/>
    </source>
</evidence>
<dbReference type="EMBL" id="MJBI02000004">
    <property type="protein sequence ID" value="RAI80126.1"/>
    <property type="molecule type" value="Genomic_DNA"/>
</dbReference>
<proteinExistence type="predicted"/>
<evidence type="ECO:0000256" key="6">
    <source>
        <dbReference type="ARBA" id="ARBA00022723"/>
    </source>
</evidence>
<dbReference type="InterPro" id="IPR007325">
    <property type="entry name" value="KFase/CYL"/>
</dbReference>
<protein>
    <recommendedName>
        <fullName evidence="5">Kynurenine formamidase</fullName>
        <ecNumber evidence="4">3.5.1.9</ecNumber>
    </recommendedName>
</protein>
<evidence type="ECO:0000256" key="11">
    <source>
        <dbReference type="ARBA" id="ARBA00060547"/>
    </source>
</evidence>
<dbReference type="Pfam" id="PF04199">
    <property type="entry name" value="Cyclase"/>
    <property type="match status" value="1"/>
</dbReference>
<dbReference type="Gene3D" id="3.50.30.50">
    <property type="entry name" value="Putative cyclase"/>
    <property type="match status" value="1"/>
</dbReference>
<keyword evidence="8" id="KW-0862">Zinc</keyword>
<comment type="caution">
    <text evidence="12">The sequence shown here is derived from an EMBL/GenBank/DDBJ whole genome shotgun (WGS) entry which is preliminary data.</text>
</comment>
<evidence type="ECO:0000256" key="1">
    <source>
        <dbReference type="ARBA" id="ARBA00001947"/>
    </source>
</evidence>
<dbReference type="EC" id="3.5.1.9" evidence="4"/>
<accession>A0A2G5NLN6</accession>
<keyword evidence="7" id="KW-0378">Hydrolase</keyword>
<organism evidence="12 13">
    <name type="scientific">Macrococcoides goetzii</name>
    <dbReference type="NCBI Taxonomy" id="1891097"/>
    <lineage>
        <taxon>Bacteria</taxon>
        <taxon>Bacillati</taxon>
        <taxon>Bacillota</taxon>
        <taxon>Bacilli</taxon>
        <taxon>Bacillales</taxon>
        <taxon>Staphylococcaceae</taxon>
        <taxon>Macrococcoides</taxon>
    </lineage>
</organism>
<dbReference type="GO" id="GO:0046872">
    <property type="term" value="F:metal ion binding"/>
    <property type="evidence" value="ECO:0007669"/>
    <property type="project" value="UniProtKB-KW"/>
</dbReference>
<gene>
    <name evidence="12" type="ORF">BFS35_010095</name>
</gene>
<evidence type="ECO:0000256" key="9">
    <source>
        <dbReference type="ARBA" id="ARBA00023079"/>
    </source>
</evidence>
<dbReference type="AlphaFoldDB" id="A0A2G5NLN6"/>
<evidence type="ECO:0000313" key="13">
    <source>
        <dbReference type="Proteomes" id="UP000229523"/>
    </source>
</evidence>
<dbReference type="GO" id="GO:0019441">
    <property type="term" value="P:L-tryptophan catabolic process to kynurenine"/>
    <property type="evidence" value="ECO:0007669"/>
    <property type="project" value="InterPro"/>
</dbReference>
<evidence type="ECO:0000313" key="12">
    <source>
        <dbReference type="EMBL" id="RAI80126.1"/>
    </source>
</evidence>
<dbReference type="Proteomes" id="UP000229523">
    <property type="component" value="Unassembled WGS sequence"/>
</dbReference>
<comment type="subunit">
    <text evidence="3">Homodimer.</text>
</comment>
<keyword evidence="6" id="KW-0479">Metal-binding</keyword>
<keyword evidence="9" id="KW-0823">Tryptophan catabolism</keyword>
<dbReference type="PANTHER" id="PTHR31118:SF32">
    <property type="entry name" value="KYNURENINE FORMAMIDASE"/>
    <property type="match status" value="1"/>
</dbReference>
<dbReference type="SUPFAM" id="SSF102198">
    <property type="entry name" value="Putative cyclase"/>
    <property type="match status" value="1"/>
</dbReference>
<keyword evidence="13" id="KW-1185">Reference proteome</keyword>
<name>A0A2G5NLN6_9STAP</name>
<dbReference type="FunFam" id="3.50.30.50:FF:000001">
    <property type="entry name" value="Kynurenine formamidase"/>
    <property type="match status" value="1"/>
</dbReference>
<dbReference type="PANTHER" id="PTHR31118">
    <property type="entry name" value="CYCLASE-LIKE PROTEIN 2"/>
    <property type="match status" value="1"/>
</dbReference>
<evidence type="ECO:0000256" key="3">
    <source>
        <dbReference type="ARBA" id="ARBA00011738"/>
    </source>
</evidence>
<comment type="pathway">
    <text evidence="11">Amino-acid degradation; L-tryptophan degradation via kynurenine pathway; L-kynurenine from L-tryptophan: step 2/2.</text>
</comment>
<dbReference type="InterPro" id="IPR037175">
    <property type="entry name" value="KFase_sf"/>
</dbReference>
<evidence type="ECO:0000256" key="8">
    <source>
        <dbReference type="ARBA" id="ARBA00022833"/>
    </source>
</evidence>